<name>A0A0A9CJV4_ARUDO</name>
<sequence length="87" mass="10292">MQPWQSTFPASKFLPGMSRPAIQRQEQKNHTERAYIYTRNKTHHVSYSVVSVQEALVPSTIKSIVHFIPVFNLLRQWLRMYLNMPAY</sequence>
<organism evidence="2">
    <name type="scientific">Arundo donax</name>
    <name type="common">Giant reed</name>
    <name type="synonym">Donax arundinaceus</name>
    <dbReference type="NCBI Taxonomy" id="35708"/>
    <lineage>
        <taxon>Eukaryota</taxon>
        <taxon>Viridiplantae</taxon>
        <taxon>Streptophyta</taxon>
        <taxon>Embryophyta</taxon>
        <taxon>Tracheophyta</taxon>
        <taxon>Spermatophyta</taxon>
        <taxon>Magnoliopsida</taxon>
        <taxon>Liliopsida</taxon>
        <taxon>Poales</taxon>
        <taxon>Poaceae</taxon>
        <taxon>PACMAD clade</taxon>
        <taxon>Arundinoideae</taxon>
        <taxon>Arundineae</taxon>
        <taxon>Arundo</taxon>
    </lineage>
</organism>
<reference evidence="2" key="1">
    <citation type="submission" date="2014-09" db="EMBL/GenBank/DDBJ databases">
        <authorList>
            <person name="Magalhaes I.L.F."/>
            <person name="Oliveira U."/>
            <person name="Santos F.R."/>
            <person name="Vidigal T.H.D.A."/>
            <person name="Brescovit A.D."/>
            <person name="Santos A.J."/>
        </authorList>
    </citation>
    <scope>NUCLEOTIDE SEQUENCE</scope>
    <source>
        <tissue evidence="2">Shoot tissue taken approximately 20 cm above the soil surface</tissue>
    </source>
</reference>
<dbReference type="EMBL" id="GBRH01224260">
    <property type="protein sequence ID" value="JAD73635.1"/>
    <property type="molecule type" value="Transcribed_RNA"/>
</dbReference>
<reference evidence="2" key="2">
    <citation type="journal article" date="2015" name="Data Brief">
        <title>Shoot transcriptome of the giant reed, Arundo donax.</title>
        <authorList>
            <person name="Barrero R.A."/>
            <person name="Guerrero F.D."/>
            <person name="Moolhuijzen P."/>
            <person name="Goolsby J.A."/>
            <person name="Tidwell J."/>
            <person name="Bellgard S.E."/>
            <person name="Bellgard M.I."/>
        </authorList>
    </citation>
    <scope>NUCLEOTIDE SEQUENCE</scope>
    <source>
        <tissue evidence="2">Shoot tissue taken approximately 20 cm above the soil surface</tissue>
    </source>
</reference>
<evidence type="ECO:0000256" key="1">
    <source>
        <dbReference type="SAM" id="MobiDB-lite"/>
    </source>
</evidence>
<dbReference type="AlphaFoldDB" id="A0A0A9CJV4"/>
<proteinExistence type="predicted"/>
<evidence type="ECO:0000313" key="2">
    <source>
        <dbReference type="EMBL" id="JAD73635.1"/>
    </source>
</evidence>
<protein>
    <submittedName>
        <fullName evidence="2">Uncharacterized protein</fullName>
    </submittedName>
</protein>
<feature type="region of interest" description="Disordered" evidence="1">
    <location>
        <begin position="1"/>
        <end position="29"/>
    </location>
</feature>
<accession>A0A0A9CJV4</accession>